<reference evidence="4" key="1">
    <citation type="journal article" date="2019" name="Int. J. Syst. Evol. Microbiol.">
        <title>The Global Catalogue of Microorganisms (GCM) 10K type strain sequencing project: providing services to taxonomists for standard genome sequencing and annotation.</title>
        <authorList>
            <consortium name="The Broad Institute Genomics Platform"/>
            <consortium name="The Broad Institute Genome Sequencing Center for Infectious Disease"/>
            <person name="Wu L."/>
            <person name="Ma J."/>
        </authorList>
    </citation>
    <scope>NUCLEOTIDE SEQUENCE [LARGE SCALE GENOMIC DNA]</scope>
    <source>
        <strain evidence="4">CGMCC 1.12778</strain>
    </source>
</reference>
<evidence type="ECO:0000313" key="3">
    <source>
        <dbReference type="EMBL" id="GGH96407.1"/>
    </source>
</evidence>
<feature type="chain" id="PRO_5046376979" evidence="2">
    <location>
        <begin position="23"/>
        <end position="144"/>
    </location>
</feature>
<sequence length="144" mass="14788">MSLFTFSGNKLALAVLAAGALAVGGTGVAAMAESLPDAPSVLAETESPEPSPPATETESPEPSPTATETESPEPTPTETETEAPDPTPTETESPEPAPTDAPATPERDRKQQQQVLEQRQEAPAVSDAGHQAGSEAKHSGRGHR</sequence>
<feature type="region of interest" description="Disordered" evidence="1">
    <location>
        <begin position="37"/>
        <end position="144"/>
    </location>
</feature>
<keyword evidence="2" id="KW-0732">Signal</keyword>
<keyword evidence="4" id="KW-1185">Reference proteome</keyword>
<dbReference type="EMBL" id="BMFW01000010">
    <property type="protein sequence ID" value="GGH96407.1"/>
    <property type="molecule type" value="Genomic_DNA"/>
</dbReference>
<proteinExistence type="predicted"/>
<evidence type="ECO:0000313" key="4">
    <source>
        <dbReference type="Proteomes" id="UP000643279"/>
    </source>
</evidence>
<name>A0ABQ2AVC5_9MICC</name>
<evidence type="ECO:0000256" key="2">
    <source>
        <dbReference type="SAM" id="SignalP"/>
    </source>
</evidence>
<protein>
    <submittedName>
        <fullName evidence="3">Uncharacterized protein</fullName>
    </submittedName>
</protein>
<dbReference type="Proteomes" id="UP000643279">
    <property type="component" value="Unassembled WGS sequence"/>
</dbReference>
<accession>A0ABQ2AVC5</accession>
<dbReference type="RefSeq" id="WP_188571849.1">
    <property type="nucleotide sequence ID" value="NZ_BMFW01000010.1"/>
</dbReference>
<comment type="caution">
    <text evidence="3">The sequence shown here is derived from an EMBL/GenBank/DDBJ whole genome shotgun (WGS) entry which is preliminary data.</text>
</comment>
<evidence type="ECO:0000256" key="1">
    <source>
        <dbReference type="SAM" id="MobiDB-lite"/>
    </source>
</evidence>
<gene>
    <name evidence="3" type="ORF">GCM10007170_24180</name>
</gene>
<feature type="signal peptide" evidence="2">
    <location>
        <begin position="1"/>
        <end position="22"/>
    </location>
</feature>
<organism evidence="3 4">
    <name type="scientific">Arthrobacter liuii</name>
    <dbReference type="NCBI Taxonomy" id="1476996"/>
    <lineage>
        <taxon>Bacteria</taxon>
        <taxon>Bacillati</taxon>
        <taxon>Actinomycetota</taxon>
        <taxon>Actinomycetes</taxon>
        <taxon>Micrococcales</taxon>
        <taxon>Micrococcaceae</taxon>
        <taxon>Arthrobacter</taxon>
    </lineage>
</organism>